<evidence type="ECO:0000256" key="1">
    <source>
        <dbReference type="ARBA" id="ARBA00005189"/>
    </source>
</evidence>
<dbReference type="SMART" id="SM00563">
    <property type="entry name" value="PlsC"/>
    <property type="match status" value="1"/>
</dbReference>
<evidence type="ECO:0000259" key="5">
    <source>
        <dbReference type="SMART" id="SM00563"/>
    </source>
</evidence>
<gene>
    <name evidence="6" type="ORF">LVJ94_51360</name>
</gene>
<feature type="region of interest" description="Disordered" evidence="4">
    <location>
        <begin position="249"/>
        <end position="277"/>
    </location>
</feature>
<dbReference type="Pfam" id="PF01553">
    <property type="entry name" value="Acyltransferase"/>
    <property type="match status" value="1"/>
</dbReference>
<name>A0ABZ2L3E5_9BACT</name>
<organism evidence="6 7">
    <name type="scientific">Pendulispora rubella</name>
    <dbReference type="NCBI Taxonomy" id="2741070"/>
    <lineage>
        <taxon>Bacteria</taxon>
        <taxon>Pseudomonadati</taxon>
        <taxon>Myxococcota</taxon>
        <taxon>Myxococcia</taxon>
        <taxon>Myxococcales</taxon>
        <taxon>Sorangiineae</taxon>
        <taxon>Pendulisporaceae</taxon>
        <taxon>Pendulispora</taxon>
    </lineage>
</organism>
<evidence type="ECO:0000313" key="7">
    <source>
        <dbReference type="Proteomes" id="UP001374803"/>
    </source>
</evidence>
<keyword evidence="2" id="KW-0808">Transferase</keyword>
<dbReference type="GO" id="GO:0016746">
    <property type="term" value="F:acyltransferase activity"/>
    <property type="evidence" value="ECO:0007669"/>
    <property type="project" value="UniProtKB-KW"/>
</dbReference>
<evidence type="ECO:0000256" key="2">
    <source>
        <dbReference type="ARBA" id="ARBA00022679"/>
    </source>
</evidence>
<feature type="domain" description="Phospholipid/glycerol acyltransferase" evidence="5">
    <location>
        <begin position="78"/>
        <end position="191"/>
    </location>
</feature>
<evidence type="ECO:0000256" key="3">
    <source>
        <dbReference type="ARBA" id="ARBA00023315"/>
    </source>
</evidence>
<reference evidence="6" key="1">
    <citation type="submission" date="2021-12" db="EMBL/GenBank/DDBJ databases">
        <title>Discovery of the Pendulisporaceae a myxobacterial family with distinct sporulation behavior and unique specialized metabolism.</title>
        <authorList>
            <person name="Garcia R."/>
            <person name="Popoff A."/>
            <person name="Bader C.D."/>
            <person name="Loehr J."/>
            <person name="Walesch S."/>
            <person name="Walt C."/>
            <person name="Boldt J."/>
            <person name="Bunk B."/>
            <person name="Haeckl F.J.F.P.J."/>
            <person name="Gunesch A.P."/>
            <person name="Birkelbach J."/>
            <person name="Nuebel U."/>
            <person name="Pietschmann T."/>
            <person name="Bach T."/>
            <person name="Mueller R."/>
        </authorList>
    </citation>
    <scope>NUCLEOTIDE SEQUENCE</scope>
    <source>
        <strain evidence="6">MSr11367</strain>
    </source>
</reference>
<evidence type="ECO:0000256" key="4">
    <source>
        <dbReference type="SAM" id="MobiDB-lite"/>
    </source>
</evidence>
<keyword evidence="7" id="KW-1185">Reference proteome</keyword>
<comment type="pathway">
    <text evidence="1">Lipid metabolism.</text>
</comment>
<dbReference type="CDD" id="cd07989">
    <property type="entry name" value="LPLAT_AGPAT-like"/>
    <property type="match status" value="1"/>
</dbReference>
<dbReference type="PANTHER" id="PTHR10434:SF66">
    <property type="entry name" value="PHOSPHOLIPID_GLYCEROL ACYLTRANSFERASE DOMAIN-CONTAINING PROTEIN"/>
    <property type="match status" value="1"/>
</dbReference>
<feature type="compositionally biased region" description="Low complexity" evidence="4">
    <location>
        <begin position="256"/>
        <end position="277"/>
    </location>
</feature>
<proteinExistence type="predicted"/>
<dbReference type="SUPFAM" id="SSF69593">
    <property type="entry name" value="Glycerol-3-phosphate (1)-acyltransferase"/>
    <property type="match status" value="1"/>
</dbReference>
<accession>A0ABZ2L3E5</accession>
<protein>
    <submittedName>
        <fullName evidence="6">1-acyl-sn-glycerol-3-phosphate acyltransferase</fullName>
    </submittedName>
</protein>
<dbReference type="EMBL" id="CP089983">
    <property type="protein sequence ID" value="WXB05285.1"/>
    <property type="molecule type" value="Genomic_DNA"/>
</dbReference>
<dbReference type="RefSeq" id="WP_394834928.1">
    <property type="nucleotide sequence ID" value="NZ_CP089929.1"/>
</dbReference>
<dbReference type="InterPro" id="IPR002123">
    <property type="entry name" value="Plipid/glycerol_acylTrfase"/>
</dbReference>
<keyword evidence="3 6" id="KW-0012">Acyltransferase</keyword>
<dbReference type="Proteomes" id="UP001374803">
    <property type="component" value="Chromosome"/>
</dbReference>
<dbReference type="PANTHER" id="PTHR10434">
    <property type="entry name" value="1-ACYL-SN-GLYCEROL-3-PHOSPHATE ACYLTRANSFERASE"/>
    <property type="match status" value="1"/>
</dbReference>
<evidence type="ECO:0000313" key="6">
    <source>
        <dbReference type="EMBL" id="WXB05285.1"/>
    </source>
</evidence>
<sequence>MKIRDAALGIYTHMEFGACVTAFLPIIAASHFRHRHDPTLRMPARWAQRVGRASSALTPLWDFTIEGNGPPDISNKPYVVVANHESQADPFLLSCLPWDMRWVVKEELFKIPVVGWAMSLGGEIPLRRGDGHSVRTMLAECERAIEAGISVMIFPEGTLTKSRDTLAFRDGAFDLAIRTKAPVLPVVVAGTDSMLPRHSFWIGRGRAAARILPPIPTAHMTAGDIGTLRDGTRDAMMAALADLRPRYAVPRDHASARPARTSAAARSPDSTAPSMKP</sequence>